<evidence type="ECO:0000256" key="6">
    <source>
        <dbReference type="ARBA" id="ARBA00022694"/>
    </source>
</evidence>
<evidence type="ECO:0000256" key="10">
    <source>
        <dbReference type="ARBA" id="ARBA00048205"/>
    </source>
</evidence>
<dbReference type="PANTHER" id="PTHR11082:SF25">
    <property type="entry name" value="DUS-LIKE FMN-BINDING DOMAIN-CONTAINING PROTEIN"/>
    <property type="match status" value="1"/>
</dbReference>
<dbReference type="Proteomes" id="UP000034798">
    <property type="component" value="Unassembled WGS sequence"/>
</dbReference>
<feature type="binding site" evidence="14">
    <location>
        <begin position="241"/>
        <end position="242"/>
    </location>
    <ligand>
        <name>FMN</name>
        <dbReference type="ChEBI" id="CHEBI:58210"/>
    </ligand>
</feature>
<sequence length="360" mass="40412">MNFWTKLDKPFFCLAPMSDVTDIAFRYMLAKYGKNRENKDKVVFWTEFVAADGLADKLGRKKLAHILKYKERERPIVAQVFGANLENMKKACQYIASLGFDGIDINMGCPDKSVISQGAGSALIKNPKLAREIIQSAHAGIKSAGLNTPVSVKTRVGFNKEDIDNWIPELLKEDISALTIHLRTTKELSLVPANWELIKKVKKCIEKSGKDILLIGNGDVASLKDAEDKAREYGCDGVMIGRGVFGNPWFFSGRTASEEHGYFSTEKFLVLAPSRSQVSFDAVLPSIKEKLEVLIEHTQIFDEELAKPKHKGFDVMKKHFKAYVNGFDGAKELRIKLMETENSKQVEKTINTFIKNNKLS</sequence>
<evidence type="ECO:0000256" key="1">
    <source>
        <dbReference type="ARBA" id="ARBA00001917"/>
    </source>
</evidence>
<evidence type="ECO:0000256" key="7">
    <source>
        <dbReference type="ARBA" id="ARBA00022857"/>
    </source>
</evidence>
<feature type="binding site" evidence="14">
    <location>
        <position position="79"/>
    </location>
    <ligand>
        <name>FMN</name>
        <dbReference type="ChEBI" id="CHEBI:58210"/>
    </ligand>
</feature>
<name>A0A0G0GAV0_9BACT</name>
<evidence type="ECO:0000256" key="11">
    <source>
        <dbReference type="ARBA" id="ARBA00048802"/>
    </source>
</evidence>
<keyword evidence="8" id="KW-0694">RNA-binding</keyword>
<organism evidence="16 17">
    <name type="scientific">Candidatus Nomurabacteria bacterium GW2011_GWC2_35_8</name>
    <dbReference type="NCBI Taxonomy" id="1618752"/>
    <lineage>
        <taxon>Bacteria</taxon>
        <taxon>Candidatus Nomuraibacteriota</taxon>
    </lineage>
</organism>
<dbReference type="InterPro" id="IPR013785">
    <property type="entry name" value="Aldolase_TIM"/>
</dbReference>
<evidence type="ECO:0000256" key="5">
    <source>
        <dbReference type="ARBA" id="ARBA00022643"/>
    </source>
</evidence>
<dbReference type="PROSITE" id="PS01136">
    <property type="entry name" value="UPF0034"/>
    <property type="match status" value="1"/>
</dbReference>
<protein>
    <recommendedName>
        <fullName evidence="12">tRNA-dihydrouridine synthase</fullName>
        <ecNumber evidence="12">1.3.1.-</ecNumber>
    </recommendedName>
</protein>
<dbReference type="GO" id="GO:0017150">
    <property type="term" value="F:tRNA dihydrouridine synthase activity"/>
    <property type="evidence" value="ECO:0007669"/>
    <property type="project" value="InterPro"/>
</dbReference>
<dbReference type="CDD" id="cd02801">
    <property type="entry name" value="DUS_like_FMN"/>
    <property type="match status" value="1"/>
</dbReference>
<evidence type="ECO:0000256" key="12">
    <source>
        <dbReference type="PIRNR" id="PIRNR006621"/>
    </source>
</evidence>
<proteinExistence type="inferred from homology"/>
<dbReference type="InterPro" id="IPR018517">
    <property type="entry name" value="tRNA_hU_synthase_CS"/>
</dbReference>
<dbReference type="InterPro" id="IPR024036">
    <property type="entry name" value="tRNA-dHydroUridine_Synthase_C"/>
</dbReference>
<comment type="similarity">
    <text evidence="12">Belongs to the dus family.</text>
</comment>
<comment type="function">
    <text evidence="2 12">Catalyzes the synthesis of 5,6-dihydrouridine (D), a modified base found in the D-loop of most tRNAs, via the reduction of the C5-C6 double bond in target uridines.</text>
</comment>
<dbReference type="PANTHER" id="PTHR11082">
    <property type="entry name" value="TRNA-DIHYDROURIDINE SYNTHASE"/>
    <property type="match status" value="1"/>
</dbReference>
<dbReference type="GO" id="GO:0050660">
    <property type="term" value="F:flavin adenine dinucleotide binding"/>
    <property type="evidence" value="ECO:0007669"/>
    <property type="project" value="InterPro"/>
</dbReference>
<comment type="caution">
    <text evidence="16">The sequence shown here is derived from an EMBL/GenBank/DDBJ whole genome shotgun (WGS) entry which is preliminary data.</text>
</comment>
<dbReference type="EC" id="1.3.1.-" evidence="12"/>
<keyword evidence="6 12" id="KW-0819">tRNA processing</keyword>
<keyword evidence="3" id="KW-0820">tRNA-binding</keyword>
<dbReference type="Pfam" id="PF01207">
    <property type="entry name" value="Dus"/>
    <property type="match status" value="1"/>
</dbReference>
<dbReference type="PIRSF" id="PIRSF006621">
    <property type="entry name" value="Dus"/>
    <property type="match status" value="1"/>
</dbReference>
<feature type="binding site" evidence="14">
    <location>
        <position position="181"/>
    </location>
    <ligand>
        <name>FMN</name>
        <dbReference type="ChEBI" id="CHEBI:58210"/>
    </ligand>
</feature>
<comment type="cofactor">
    <cofactor evidence="1 12 14">
        <name>FMN</name>
        <dbReference type="ChEBI" id="CHEBI:58210"/>
    </cofactor>
</comment>
<keyword evidence="9 12" id="KW-0560">Oxidoreductase</keyword>
<dbReference type="GO" id="GO:0000049">
    <property type="term" value="F:tRNA binding"/>
    <property type="evidence" value="ECO:0007669"/>
    <property type="project" value="UniProtKB-KW"/>
</dbReference>
<keyword evidence="4 12" id="KW-0285">Flavoprotein</keyword>
<comment type="catalytic activity">
    <reaction evidence="11">
        <text>a 5,6-dihydrouridine in tRNA + NAD(+) = a uridine in tRNA + NADH + H(+)</text>
        <dbReference type="Rhea" id="RHEA:54452"/>
        <dbReference type="Rhea" id="RHEA-COMP:13339"/>
        <dbReference type="Rhea" id="RHEA-COMP:13887"/>
        <dbReference type="ChEBI" id="CHEBI:15378"/>
        <dbReference type="ChEBI" id="CHEBI:57540"/>
        <dbReference type="ChEBI" id="CHEBI:57945"/>
        <dbReference type="ChEBI" id="CHEBI:65315"/>
        <dbReference type="ChEBI" id="CHEBI:74443"/>
    </reaction>
</comment>
<feature type="binding site" evidence="14">
    <location>
        <position position="153"/>
    </location>
    <ligand>
        <name>FMN</name>
        <dbReference type="ChEBI" id="CHEBI:58210"/>
    </ligand>
</feature>
<dbReference type="InterPro" id="IPR035587">
    <property type="entry name" value="DUS-like_FMN-bd"/>
</dbReference>
<dbReference type="InterPro" id="IPR001269">
    <property type="entry name" value="DUS_fam"/>
</dbReference>
<evidence type="ECO:0000256" key="13">
    <source>
        <dbReference type="PIRSR" id="PIRSR006621-1"/>
    </source>
</evidence>
<keyword evidence="14" id="KW-0547">Nucleotide-binding</keyword>
<dbReference type="PATRIC" id="fig|1618752.3.peg.218"/>
<feature type="domain" description="DUS-like FMN-binding" evidence="15">
    <location>
        <begin position="14"/>
        <end position="355"/>
    </location>
</feature>
<evidence type="ECO:0000313" key="16">
    <source>
        <dbReference type="EMBL" id="KKP88847.1"/>
    </source>
</evidence>
<evidence type="ECO:0000256" key="4">
    <source>
        <dbReference type="ARBA" id="ARBA00022630"/>
    </source>
</evidence>
<dbReference type="Gene3D" id="3.20.20.70">
    <property type="entry name" value="Aldolase class I"/>
    <property type="match status" value="1"/>
</dbReference>
<dbReference type="Gene3D" id="1.10.1200.80">
    <property type="entry name" value="Putative flavin oxidoreducatase, domain 2"/>
    <property type="match status" value="1"/>
</dbReference>
<evidence type="ECO:0000256" key="14">
    <source>
        <dbReference type="PIRSR" id="PIRSR006621-2"/>
    </source>
</evidence>
<evidence type="ECO:0000313" key="17">
    <source>
        <dbReference type="Proteomes" id="UP000034798"/>
    </source>
</evidence>
<dbReference type="AlphaFoldDB" id="A0A0G0GAV0"/>
<evidence type="ECO:0000256" key="8">
    <source>
        <dbReference type="ARBA" id="ARBA00022884"/>
    </source>
</evidence>
<accession>A0A0G0GAV0</accession>
<gene>
    <name evidence="16" type="ORF">UR91_C0011G0007</name>
</gene>
<feature type="active site" description="Proton donor" evidence="13">
    <location>
        <position position="109"/>
    </location>
</feature>
<comment type="catalytic activity">
    <reaction evidence="10">
        <text>a 5,6-dihydrouridine in tRNA + NADP(+) = a uridine in tRNA + NADPH + H(+)</text>
        <dbReference type="Rhea" id="RHEA:23624"/>
        <dbReference type="Rhea" id="RHEA-COMP:13339"/>
        <dbReference type="Rhea" id="RHEA-COMP:13887"/>
        <dbReference type="ChEBI" id="CHEBI:15378"/>
        <dbReference type="ChEBI" id="CHEBI:57783"/>
        <dbReference type="ChEBI" id="CHEBI:58349"/>
        <dbReference type="ChEBI" id="CHEBI:65315"/>
        <dbReference type="ChEBI" id="CHEBI:74443"/>
    </reaction>
</comment>
<keyword evidence="7" id="KW-0521">NADP</keyword>
<evidence type="ECO:0000259" key="15">
    <source>
        <dbReference type="Pfam" id="PF01207"/>
    </source>
</evidence>
<reference evidence="16 17" key="1">
    <citation type="journal article" date="2015" name="Nature">
        <title>rRNA introns, odd ribosomes, and small enigmatic genomes across a large radiation of phyla.</title>
        <authorList>
            <person name="Brown C.T."/>
            <person name="Hug L.A."/>
            <person name="Thomas B.C."/>
            <person name="Sharon I."/>
            <person name="Castelle C.J."/>
            <person name="Singh A."/>
            <person name="Wilkins M.J."/>
            <person name="Williams K.H."/>
            <person name="Banfield J.F."/>
        </authorList>
    </citation>
    <scope>NUCLEOTIDE SEQUENCE [LARGE SCALE GENOMIC DNA]</scope>
</reference>
<evidence type="ECO:0000256" key="3">
    <source>
        <dbReference type="ARBA" id="ARBA00022555"/>
    </source>
</evidence>
<evidence type="ECO:0000256" key="2">
    <source>
        <dbReference type="ARBA" id="ARBA00002790"/>
    </source>
</evidence>
<keyword evidence="5 12" id="KW-0288">FMN</keyword>
<dbReference type="SUPFAM" id="SSF51395">
    <property type="entry name" value="FMN-linked oxidoreductases"/>
    <property type="match status" value="1"/>
</dbReference>
<evidence type="ECO:0000256" key="9">
    <source>
        <dbReference type="ARBA" id="ARBA00023002"/>
    </source>
</evidence>
<dbReference type="EMBL" id="LBQZ01000011">
    <property type="protein sequence ID" value="KKP88847.1"/>
    <property type="molecule type" value="Genomic_DNA"/>
</dbReference>